<sequence>MSRTYYFESAATLFEPLKWNAVIKAFQDLGMRYYKYLRYELQQSTKIVCVVQFTNRINNTQLHAALIPVKFTFLQRVRVPMVTPHLRIWLLCLHHDLPEYEIKEWGEFVLGGRNRFLTYELQHYKALISNFKTTKDYTLCEHFVGGRKICEYADALERLPVDGV</sequence>
<comment type="caution">
    <text evidence="1">The sequence shown here is derived from an EMBL/GenBank/DDBJ whole genome shotgun (WGS) entry which is preliminary data.</text>
</comment>
<reference evidence="1" key="1">
    <citation type="submission" date="2020-04" db="EMBL/GenBank/DDBJ databases">
        <authorList>
            <person name="Alioto T."/>
            <person name="Alioto T."/>
            <person name="Gomez Garrido J."/>
        </authorList>
    </citation>
    <scope>NUCLEOTIDE SEQUENCE</scope>
    <source>
        <strain evidence="1">A484AB</strain>
    </source>
</reference>
<name>A0A6S7FKU3_PARCT</name>
<dbReference type="Proteomes" id="UP001152795">
    <property type="component" value="Unassembled WGS sequence"/>
</dbReference>
<proteinExistence type="predicted"/>
<keyword evidence="2" id="KW-1185">Reference proteome</keyword>
<gene>
    <name evidence="1" type="ORF">PACLA_8A024515</name>
</gene>
<dbReference type="EMBL" id="CACRXK020000045">
    <property type="protein sequence ID" value="CAB3977403.1"/>
    <property type="molecule type" value="Genomic_DNA"/>
</dbReference>
<accession>A0A6S7FKU3</accession>
<dbReference type="AlphaFoldDB" id="A0A6S7FKU3"/>
<evidence type="ECO:0000313" key="2">
    <source>
        <dbReference type="Proteomes" id="UP001152795"/>
    </source>
</evidence>
<protein>
    <submittedName>
        <fullName evidence="1">Uncharacterized protein</fullName>
    </submittedName>
</protein>
<organism evidence="1 2">
    <name type="scientific">Paramuricea clavata</name>
    <name type="common">Red gorgonian</name>
    <name type="synonym">Violescent sea-whip</name>
    <dbReference type="NCBI Taxonomy" id="317549"/>
    <lineage>
        <taxon>Eukaryota</taxon>
        <taxon>Metazoa</taxon>
        <taxon>Cnidaria</taxon>
        <taxon>Anthozoa</taxon>
        <taxon>Octocorallia</taxon>
        <taxon>Malacalcyonacea</taxon>
        <taxon>Plexauridae</taxon>
        <taxon>Paramuricea</taxon>
    </lineage>
</organism>
<evidence type="ECO:0000313" key="1">
    <source>
        <dbReference type="EMBL" id="CAB3977403.1"/>
    </source>
</evidence>